<evidence type="ECO:0000256" key="1">
    <source>
        <dbReference type="ARBA" id="ARBA00005188"/>
    </source>
</evidence>
<evidence type="ECO:0000256" key="8">
    <source>
        <dbReference type="PIRNR" id="PIRNR006630"/>
    </source>
</evidence>
<dbReference type="InterPro" id="IPR014445">
    <property type="entry name" value="Gln-dep_NAD_synthase"/>
</dbReference>
<dbReference type="Gene3D" id="3.40.50.620">
    <property type="entry name" value="HUPs"/>
    <property type="match status" value="1"/>
</dbReference>
<feature type="binding site" evidence="7">
    <location>
        <position position="191"/>
    </location>
    <ligand>
        <name>L-glutamine</name>
        <dbReference type="ChEBI" id="CHEBI:58359"/>
    </ligand>
</feature>
<protein>
    <recommendedName>
        <fullName evidence="7 8">Glutamine-dependent NAD(+) synthetase</fullName>
        <ecNumber evidence="7 8">6.3.5.1</ecNumber>
    </recommendedName>
    <alternativeName>
        <fullName evidence="7 8">NAD(+) synthase [glutamine-hydrolyzing]</fullName>
    </alternativeName>
</protein>
<dbReference type="AlphaFoldDB" id="A0A0G3BFT2"/>
<dbReference type="CDD" id="cd07570">
    <property type="entry name" value="GAT_Gln-NAD-synth"/>
    <property type="match status" value="1"/>
</dbReference>
<feature type="binding site" evidence="7">
    <location>
        <position position="185"/>
    </location>
    <ligand>
        <name>L-glutamine</name>
        <dbReference type="ChEBI" id="CHEBI:58359"/>
    </ligand>
</feature>
<accession>A0A0G3BFT2</accession>
<gene>
    <name evidence="7" type="primary">nadE</name>
    <name evidence="11" type="ORF">AAW51_1521</name>
</gene>
<dbReference type="PANTHER" id="PTHR23090">
    <property type="entry name" value="NH 3 /GLUTAMINE-DEPENDENT NAD + SYNTHETASE"/>
    <property type="match status" value="1"/>
</dbReference>
<evidence type="ECO:0000256" key="2">
    <source>
        <dbReference type="ARBA" id="ARBA00007145"/>
    </source>
</evidence>
<dbReference type="STRING" id="413882.AAW51_1521"/>
<dbReference type="GO" id="GO:0003952">
    <property type="term" value="F:NAD+ synthase (glutamine-hydrolyzing) activity"/>
    <property type="evidence" value="ECO:0007669"/>
    <property type="project" value="UniProtKB-UniRule"/>
</dbReference>
<dbReference type="InterPro" id="IPR003694">
    <property type="entry name" value="NAD_synthase"/>
</dbReference>
<dbReference type="GO" id="GO:0005737">
    <property type="term" value="C:cytoplasm"/>
    <property type="evidence" value="ECO:0007669"/>
    <property type="project" value="InterPro"/>
</dbReference>
<reference evidence="11 12" key="1">
    <citation type="submission" date="2015-05" db="EMBL/GenBank/DDBJ databases">
        <authorList>
            <person name="Tang B."/>
            <person name="Yu Y."/>
        </authorList>
    </citation>
    <scope>NUCLEOTIDE SEQUENCE [LARGE SCALE GENOMIC DNA]</scope>
    <source>
        <strain evidence="11 12">DSM 7029</strain>
    </source>
</reference>
<dbReference type="NCBIfam" id="NF010588">
    <property type="entry name" value="PRK13981.1"/>
    <property type="match status" value="1"/>
</dbReference>
<evidence type="ECO:0000256" key="7">
    <source>
        <dbReference type="HAMAP-Rule" id="MF_02090"/>
    </source>
</evidence>
<dbReference type="HAMAP" id="MF_02090">
    <property type="entry name" value="NadE_glutamine_dep"/>
    <property type="match status" value="1"/>
</dbReference>
<evidence type="ECO:0000256" key="9">
    <source>
        <dbReference type="RuleBase" id="RU003811"/>
    </source>
</evidence>
<dbReference type="PIRSF" id="PIRSF006630">
    <property type="entry name" value="NADS_GAT"/>
    <property type="match status" value="1"/>
</dbReference>
<comment type="similarity">
    <text evidence="9">Belongs to the NAD synthetase family.</text>
</comment>
<dbReference type="SUPFAM" id="SSF52402">
    <property type="entry name" value="Adenine nucleotide alpha hydrolases-like"/>
    <property type="match status" value="1"/>
</dbReference>
<dbReference type="EC" id="6.3.5.1" evidence="7 8"/>
<dbReference type="UniPathway" id="UPA00253">
    <property type="reaction ID" value="UER00334"/>
</dbReference>
<evidence type="ECO:0000256" key="5">
    <source>
        <dbReference type="ARBA" id="ARBA00022840"/>
    </source>
</evidence>
<feature type="binding site" evidence="7">
    <location>
        <position position="538"/>
    </location>
    <ligand>
        <name>deamido-NAD(+)</name>
        <dbReference type="ChEBI" id="CHEBI:58437"/>
        <note>ligand shared between two neighboring subunits</note>
    </ligand>
</feature>
<dbReference type="GO" id="GO:0005524">
    <property type="term" value="F:ATP binding"/>
    <property type="evidence" value="ECO:0007669"/>
    <property type="project" value="UniProtKB-UniRule"/>
</dbReference>
<evidence type="ECO:0000313" key="12">
    <source>
        <dbReference type="Proteomes" id="UP000035352"/>
    </source>
</evidence>
<comment type="similarity">
    <text evidence="2 7 8">In the C-terminal section; belongs to the NAD synthetase family.</text>
</comment>
<proteinExistence type="inferred from homology"/>
<feature type="binding site" evidence="7">
    <location>
        <position position="415"/>
    </location>
    <ligand>
        <name>deamido-NAD(+)</name>
        <dbReference type="ChEBI" id="CHEBI:58437"/>
        <note>ligand shared between two neighboring subunits</note>
    </ligand>
</feature>
<evidence type="ECO:0000256" key="6">
    <source>
        <dbReference type="ARBA" id="ARBA00023027"/>
    </source>
</evidence>
<dbReference type="Pfam" id="PF00795">
    <property type="entry name" value="CN_hydrolase"/>
    <property type="match status" value="1"/>
</dbReference>
<dbReference type="KEGG" id="pbh:AAW51_1521"/>
<sequence>MLKMTIAQLNYTVGDIEGNVEKMMAAARQAHAAGAELVVFSELSLTGYYPADLLDEPDFMARVDQGLATLQQASQGLPGLHWVVGAPVPARGPGKRLHNMLLVIRGGEVVLRYAKQLLPTYNIFDERRHFEPGPDVAKVLRIGATQIGFMICEDGWNDAGLDYGINPFERMRDAAPDLVVSINASPSNIGKREQRHQIFSAASRRHQLPILYVNQIGGHDQLVYDGASFAVTPEQGVVFEAARFVEDVTTLSFEGGAFQADSGDALPTVSATGLPTMEFYRAQIVLGLRDYARRCGFSKVVVGSSGGIDSALTLALAVEALGPDKVVGVTMPSRFSSAGSVDDSVVLCRQLGIELHTHPIADIVARYAEQFETTFGQPLRGLALENLQARVRGTILMEYSNSYGHLLLTTGNKSEISVGYCTLYGDTNGGLGLIGDLFKTEVFALSRHVNETAGRELIPTSIIEKEPSAELAPDQKDSDSLPPYPVLDEVLKLLIEGERLPAPEYEHAARFVEQLQVSAEGRALVQRVRGLIARNEYKRRQAPPIIRVRSRAFGTGRQMPIAAKHL</sequence>
<comment type="catalytic activity">
    <reaction evidence="7 8">
        <text>deamido-NAD(+) + L-glutamine + ATP + H2O = L-glutamate + AMP + diphosphate + NAD(+) + H(+)</text>
        <dbReference type="Rhea" id="RHEA:24384"/>
        <dbReference type="ChEBI" id="CHEBI:15377"/>
        <dbReference type="ChEBI" id="CHEBI:15378"/>
        <dbReference type="ChEBI" id="CHEBI:29985"/>
        <dbReference type="ChEBI" id="CHEBI:30616"/>
        <dbReference type="ChEBI" id="CHEBI:33019"/>
        <dbReference type="ChEBI" id="CHEBI:57540"/>
        <dbReference type="ChEBI" id="CHEBI:58359"/>
        <dbReference type="ChEBI" id="CHEBI:58437"/>
        <dbReference type="ChEBI" id="CHEBI:456215"/>
        <dbReference type="EC" id="6.3.5.1"/>
    </reaction>
</comment>
<comment type="caution">
    <text evidence="7">Lacks conserved residue(s) required for the propagation of feature annotation.</text>
</comment>
<feature type="active site" description="Proton acceptor; for glutaminase activity" evidence="7">
    <location>
        <position position="42"/>
    </location>
</feature>
<comment type="function">
    <text evidence="7">Catalyzes the ATP-dependent amidation of deamido-NAD to form NAD. Uses L-glutamine as a nitrogen source.</text>
</comment>
<comment type="pathway">
    <text evidence="1 7 8">Cofactor biosynthesis; NAD(+) biosynthesis; NAD(+) from deamido-NAD(+) (L-Gln route): step 1/1.</text>
</comment>
<dbReference type="GO" id="GO:0004359">
    <property type="term" value="F:glutaminase activity"/>
    <property type="evidence" value="ECO:0007669"/>
    <property type="project" value="InterPro"/>
</dbReference>
<dbReference type="Pfam" id="PF02540">
    <property type="entry name" value="NAD_synthase"/>
    <property type="match status" value="1"/>
</dbReference>
<keyword evidence="3 7" id="KW-0436">Ligase</keyword>
<dbReference type="EMBL" id="CP011371">
    <property type="protein sequence ID" value="AKJ28212.1"/>
    <property type="molecule type" value="Genomic_DNA"/>
</dbReference>
<dbReference type="GO" id="GO:0008795">
    <property type="term" value="F:NAD+ synthase activity"/>
    <property type="evidence" value="ECO:0007669"/>
    <property type="project" value="UniProtKB-UniRule"/>
</dbReference>
<dbReference type="PATRIC" id="fig|413882.6.peg.1596"/>
<keyword evidence="5 7" id="KW-0067">ATP-binding</keyword>
<dbReference type="Proteomes" id="UP000035352">
    <property type="component" value="Chromosome"/>
</dbReference>
<dbReference type="InterPro" id="IPR036526">
    <property type="entry name" value="C-N_Hydrolase_sf"/>
</dbReference>
<dbReference type="NCBIfam" id="TIGR00552">
    <property type="entry name" value="nadE"/>
    <property type="match status" value="1"/>
</dbReference>
<dbReference type="FunFam" id="3.40.50.620:FF:000106">
    <property type="entry name" value="Glutamine-dependent NAD(+) synthetase"/>
    <property type="match status" value="1"/>
</dbReference>
<dbReference type="CDD" id="cd00553">
    <property type="entry name" value="NAD_synthase"/>
    <property type="match status" value="1"/>
</dbReference>
<dbReference type="Gene3D" id="3.60.110.10">
    <property type="entry name" value="Carbon-nitrogen hydrolase"/>
    <property type="match status" value="1"/>
</dbReference>
<name>A0A0G3BFT2_9BURK</name>
<evidence type="ECO:0000259" key="10">
    <source>
        <dbReference type="PROSITE" id="PS50263"/>
    </source>
</evidence>
<organism evidence="11 12">
    <name type="scientific">Caldimonas brevitalea</name>
    <dbReference type="NCBI Taxonomy" id="413882"/>
    <lineage>
        <taxon>Bacteria</taxon>
        <taxon>Pseudomonadati</taxon>
        <taxon>Pseudomonadota</taxon>
        <taxon>Betaproteobacteria</taxon>
        <taxon>Burkholderiales</taxon>
        <taxon>Sphaerotilaceae</taxon>
        <taxon>Caldimonas</taxon>
    </lineage>
</organism>
<dbReference type="InterPro" id="IPR014729">
    <property type="entry name" value="Rossmann-like_a/b/a_fold"/>
</dbReference>
<evidence type="ECO:0000313" key="11">
    <source>
        <dbReference type="EMBL" id="AKJ28212.1"/>
    </source>
</evidence>
<keyword evidence="4 7" id="KW-0547">Nucleotide-binding</keyword>
<dbReference type="InterPro" id="IPR003010">
    <property type="entry name" value="C-N_Hydrolase"/>
</dbReference>
<keyword evidence="12" id="KW-1185">Reference proteome</keyword>
<dbReference type="RefSeq" id="WP_047194119.1">
    <property type="nucleotide sequence ID" value="NZ_CP011371.1"/>
</dbReference>
<feature type="binding site" evidence="7">
    <location>
        <begin position="303"/>
        <end position="310"/>
    </location>
    <ligand>
        <name>ATP</name>
        <dbReference type="ChEBI" id="CHEBI:30616"/>
    </ligand>
</feature>
<dbReference type="PANTHER" id="PTHR23090:SF9">
    <property type="entry name" value="GLUTAMINE-DEPENDENT NAD(+) SYNTHETASE"/>
    <property type="match status" value="1"/>
</dbReference>
<feature type="binding site" evidence="7">
    <location>
        <position position="121"/>
    </location>
    <ligand>
        <name>L-glutamine</name>
        <dbReference type="ChEBI" id="CHEBI:58359"/>
    </ligand>
</feature>
<dbReference type="OrthoDB" id="8817375at2"/>
<feature type="active site" description="For glutaminase activity" evidence="7">
    <location>
        <position position="115"/>
    </location>
</feature>
<dbReference type="GO" id="GO:0009435">
    <property type="term" value="P:NAD+ biosynthetic process"/>
    <property type="evidence" value="ECO:0007669"/>
    <property type="project" value="UniProtKB-UniRule"/>
</dbReference>
<evidence type="ECO:0000256" key="4">
    <source>
        <dbReference type="ARBA" id="ARBA00022741"/>
    </source>
</evidence>
<feature type="binding site" evidence="7">
    <location>
        <position position="410"/>
    </location>
    <ligand>
        <name>ATP</name>
        <dbReference type="ChEBI" id="CHEBI:30616"/>
    </ligand>
</feature>
<keyword evidence="6 7" id="KW-0520">NAD</keyword>
<feature type="domain" description="CN hydrolase" evidence="10">
    <location>
        <begin position="2"/>
        <end position="255"/>
    </location>
</feature>
<feature type="binding site" evidence="7">
    <location>
        <position position="386"/>
    </location>
    <ligand>
        <name>deamido-NAD(+)</name>
        <dbReference type="ChEBI" id="CHEBI:58437"/>
        <note>ligand shared between two neighboring subunits</note>
    </ligand>
</feature>
<dbReference type="InterPro" id="IPR022310">
    <property type="entry name" value="NAD/GMP_synthase"/>
</dbReference>
<feature type="active site" description="Nucleophile; for glutaminase activity" evidence="7">
    <location>
        <position position="152"/>
    </location>
</feature>
<evidence type="ECO:0000256" key="3">
    <source>
        <dbReference type="ARBA" id="ARBA00022598"/>
    </source>
</evidence>
<dbReference type="PROSITE" id="PS50263">
    <property type="entry name" value="CN_HYDROLASE"/>
    <property type="match status" value="1"/>
</dbReference>
<dbReference type="SUPFAM" id="SSF56317">
    <property type="entry name" value="Carbon-nitrogen hydrolase"/>
    <property type="match status" value="1"/>
</dbReference>